<keyword evidence="3" id="KW-1185">Reference proteome</keyword>
<dbReference type="EMBL" id="JAHRIN010000079">
    <property type="protein sequence ID" value="MEQ2190524.1"/>
    <property type="molecule type" value="Genomic_DNA"/>
</dbReference>
<protein>
    <submittedName>
        <fullName evidence="2">Uncharacterized protein</fullName>
    </submittedName>
</protein>
<accession>A0ABV0Q447</accession>
<proteinExistence type="predicted"/>
<evidence type="ECO:0000313" key="3">
    <source>
        <dbReference type="Proteomes" id="UP001434883"/>
    </source>
</evidence>
<evidence type="ECO:0000313" key="2">
    <source>
        <dbReference type="EMBL" id="MEQ2190524.1"/>
    </source>
</evidence>
<organism evidence="2 3">
    <name type="scientific">Xenoophorus captivus</name>
    <dbReference type="NCBI Taxonomy" id="1517983"/>
    <lineage>
        <taxon>Eukaryota</taxon>
        <taxon>Metazoa</taxon>
        <taxon>Chordata</taxon>
        <taxon>Craniata</taxon>
        <taxon>Vertebrata</taxon>
        <taxon>Euteleostomi</taxon>
        <taxon>Actinopterygii</taxon>
        <taxon>Neopterygii</taxon>
        <taxon>Teleostei</taxon>
        <taxon>Neoteleostei</taxon>
        <taxon>Acanthomorphata</taxon>
        <taxon>Ovalentaria</taxon>
        <taxon>Atherinomorphae</taxon>
        <taxon>Cyprinodontiformes</taxon>
        <taxon>Goodeidae</taxon>
        <taxon>Xenoophorus</taxon>
    </lineage>
</organism>
<reference evidence="2 3" key="1">
    <citation type="submission" date="2021-06" db="EMBL/GenBank/DDBJ databases">
        <authorList>
            <person name="Palmer J.M."/>
        </authorList>
    </citation>
    <scope>NUCLEOTIDE SEQUENCE [LARGE SCALE GENOMIC DNA]</scope>
    <source>
        <strain evidence="2 3">XC_2019</strain>
        <tissue evidence="2">Muscle</tissue>
    </source>
</reference>
<dbReference type="Proteomes" id="UP001434883">
    <property type="component" value="Unassembled WGS sequence"/>
</dbReference>
<evidence type="ECO:0000256" key="1">
    <source>
        <dbReference type="SAM" id="Phobius"/>
    </source>
</evidence>
<name>A0ABV0Q447_9TELE</name>
<keyword evidence="1" id="KW-0472">Membrane</keyword>
<feature type="transmembrane region" description="Helical" evidence="1">
    <location>
        <begin position="30"/>
        <end position="56"/>
    </location>
</feature>
<comment type="caution">
    <text evidence="2">The sequence shown here is derived from an EMBL/GenBank/DDBJ whole genome shotgun (WGS) entry which is preliminary data.</text>
</comment>
<gene>
    <name evidence="2" type="ORF">XENOCAPTIV_028916</name>
</gene>
<sequence length="99" mass="11079">MRVHDHIHVCIHDNNSHYQRHLHNHQGREAALLGGVLSVWVLMPFPIVVSPCLVAYGYRRCGRLVEGCASRAGLWWVSLPLDLLGLAPQGEIQCLPLLP</sequence>
<keyword evidence="1" id="KW-1133">Transmembrane helix</keyword>
<keyword evidence="1" id="KW-0812">Transmembrane</keyword>